<evidence type="ECO:0000256" key="1">
    <source>
        <dbReference type="SAM" id="MobiDB-lite"/>
    </source>
</evidence>
<reference evidence="4" key="1">
    <citation type="journal article" date="2019" name="Int. J. Syst. Evol. Microbiol.">
        <title>The Global Catalogue of Microorganisms (GCM) 10K type strain sequencing project: providing services to taxonomists for standard genome sequencing and annotation.</title>
        <authorList>
            <consortium name="The Broad Institute Genomics Platform"/>
            <consortium name="The Broad Institute Genome Sequencing Center for Infectious Disease"/>
            <person name="Wu L."/>
            <person name="Ma J."/>
        </authorList>
    </citation>
    <scope>NUCLEOTIDE SEQUENCE [LARGE SCALE GENOMIC DNA]</scope>
    <source>
        <strain evidence="4">NBRC 105830</strain>
    </source>
</reference>
<dbReference type="SUPFAM" id="SSF54909">
    <property type="entry name" value="Dimeric alpha+beta barrel"/>
    <property type="match status" value="1"/>
</dbReference>
<evidence type="ECO:0000313" key="4">
    <source>
        <dbReference type="Proteomes" id="UP001157109"/>
    </source>
</evidence>
<dbReference type="Pfam" id="PF20628">
    <property type="entry name" value="Dyp_perox_C"/>
    <property type="match status" value="1"/>
</dbReference>
<protein>
    <recommendedName>
        <fullName evidence="2">Dyp-type peroxidase C-terminal domain-containing protein</fullName>
    </recommendedName>
</protein>
<dbReference type="Proteomes" id="UP001157109">
    <property type="component" value="Unassembled WGS sequence"/>
</dbReference>
<keyword evidence="4" id="KW-1185">Reference proteome</keyword>
<name>A0ABQ6HPZ3_9MICO</name>
<comment type="caution">
    <text evidence="3">The sequence shown here is derived from an EMBL/GenBank/DDBJ whole genome shotgun (WGS) entry which is preliminary data.</text>
</comment>
<feature type="region of interest" description="Disordered" evidence="1">
    <location>
        <begin position="34"/>
        <end position="85"/>
    </location>
</feature>
<accession>A0ABQ6HPZ3</accession>
<feature type="compositionally biased region" description="Polar residues" evidence="1">
    <location>
        <begin position="75"/>
        <end position="85"/>
    </location>
</feature>
<feature type="compositionally biased region" description="Low complexity" evidence="1">
    <location>
        <begin position="49"/>
        <end position="61"/>
    </location>
</feature>
<evidence type="ECO:0000259" key="2">
    <source>
        <dbReference type="Pfam" id="PF20628"/>
    </source>
</evidence>
<dbReference type="InterPro" id="IPR048328">
    <property type="entry name" value="Dyp_perox_C"/>
</dbReference>
<organism evidence="3 4">
    <name type="scientific">Arsenicicoccus piscis</name>
    <dbReference type="NCBI Taxonomy" id="673954"/>
    <lineage>
        <taxon>Bacteria</taxon>
        <taxon>Bacillati</taxon>
        <taxon>Actinomycetota</taxon>
        <taxon>Actinomycetes</taxon>
        <taxon>Micrococcales</taxon>
        <taxon>Intrasporangiaceae</taxon>
        <taxon>Arsenicicoccus</taxon>
    </lineage>
</organism>
<dbReference type="InterPro" id="IPR011008">
    <property type="entry name" value="Dimeric_a/b-barrel"/>
</dbReference>
<evidence type="ECO:0000313" key="3">
    <source>
        <dbReference type="EMBL" id="GMA19650.1"/>
    </source>
</evidence>
<feature type="domain" description="Dyp-type peroxidase C-terminal" evidence="2">
    <location>
        <begin position="1"/>
        <end position="35"/>
    </location>
</feature>
<sequence>MLRNMFIGVPPGNHDRILDFSTAVTGALFFVPNEDFLDDPVPQGPVDRSATTSSTSGSGSADGHPDGSLGIGRLSSPTNGKVDQS</sequence>
<dbReference type="EMBL" id="BSUJ01000001">
    <property type="protein sequence ID" value="GMA19650.1"/>
    <property type="molecule type" value="Genomic_DNA"/>
</dbReference>
<proteinExistence type="predicted"/>
<gene>
    <name evidence="3" type="ORF">GCM10025862_16710</name>
</gene>